<evidence type="ECO:0000313" key="3">
    <source>
        <dbReference type="EMBL" id="KAA8578784.1"/>
    </source>
</evidence>
<dbReference type="InterPro" id="IPR040554">
    <property type="entry name" value="KPWE_PEX14_dom"/>
</dbReference>
<dbReference type="PANTHER" id="PTHR36855:SF1">
    <property type="entry name" value="PEROXISOME MEMBRANE ANCHOR PROTEIN PEX14P N-TERMINAL DOMAIN-CONTAINING PROTEIN"/>
    <property type="match status" value="1"/>
</dbReference>
<reference evidence="3 5" key="1">
    <citation type="submission" date="2019-08" db="EMBL/GenBank/DDBJ databases">
        <title>A chromosome-level genome assembly, high-density linkage maps, and genome scans reveal the genomic architecture of hybrid incompatibilities underlying speciation via character displacement in darters (Percidae: Etheostominae).</title>
        <authorList>
            <person name="Moran R.L."/>
            <person name="Catchen J.M."/>
            <person name="Fuller R.C."/>
        </authorList>
    </citation>
    <scope>NUCLEOTIDE SEQUENCE [LARGE SCALE GENOMIC DNA]</scope>
    <source>
        <strain evidence="3">EspeVRDwgs_2016</strain>
        <tissue evidence="3">Muscle</tissue>
    </source>
</reference>
<accession>A0A5J5CAB9</accession>
<proteinExistence type="predicted"/>
<organism evidence="3 5">
    <name type="scientific">Etheostoma spectabile</name>
    <name type="common">orangethroat darter</name>
    <dbReference type="NCBI Taxonomy" id="54343"/>
    <lineage>
        <taxon>Eukaryota</taxon>
        <taxon>Metazoa</taxon>
        <taxon>Chordata</taxon>
        <taxon>Craniata</taxon>
        <taxon>Vertebrata</taxon>
        <taxon>Euteleostomi</taxon>
        <taxon>Actinopterygii</taxon>
        <taxon>Neopterygii</taxon>
        <taxon>Teleostei</taxon>
        <taxon>Neoteleostei</taxon>
        <taxon>Acanthomorphata</taxon>
        <taxon>Eupercaria</taxon>
        <taxon>Perciformes</taxon>
        <taxon>Percoidei</taxon>
        <taxon>Percidae</taxon>
        <taxon>Etheostomatinae</taxon>
        <taxon>Etheostoma</taxon>
    </lineage>
</organism>
<sequence length="136" mass="15485">MESVFFRFESYDFEADLRFQDGLRGLNREGSNLLDLKLFFYNSYQQWSSASPRATPMDCGVEQPDQRTPSESENSPNQTAETEAGQLSFAEVMRLVQEGKEVPGATRLDIKATNQSPTPSQMQRRLKPWEIPSVSK</sequence>
<dbReference type="EMBL" id="VOFY01000149">
    <property type="protein sequence ID" value="KAA8578784.1"/>
    <property type="molecule type" value="Genomic_DNA"/>
</dbReference>
<evidence type="ECO:0000256" key="1">
    <source>
        <dbReference type="SAM" id="MobiDB-lite"/>
    </source>
</evidence>
<evidence type="ECO:0000313" key="5">
    <source>
        <dbReference type="Proteomes" id="UP000327493"/>
    </source>
</evidence>
<feature type="region of interest" description="Disordered" evidence="1">
    <location>
        <begin position="103"/>
        <end position="136"/>
    </location>
</feature>
<keyword evidence="5" id="KW-1185">Reference proteome</keyword>
<gene>
    <name evidence="4" type="ORF">FQN60_002308</name>
    <name evidence="3" type="ORF">FQN60_007282</name>
</gene>
<comment type="caution">
    <text evidence="3">The sequence shown here is derived from an EMBL/GenBank/DDBJ whole genome shotgun (WGS) entry which is preliminary data.</text>
</comment>
<protein>
    <recommendedName>
        <fullName evidence="2">Peroxisomal membrane protein PEX14-like KPWE domain-containing protein</fullName>
    </recommendedName>
</protein>
<feature type="domain" description="Peroxisomal membrane protein PEX14-like KPWE" evidence="2">
    <location>
        <begin position="86"/>
        <end position="130"/>
    </location>
</feature>
<dbReference type="EMBL" id="VOFY01000007">
    <property type="protein sequence ID" value="KAA8591365.1"/>
    <property type="molecule type" value="Genomic_DNA"/>
</dbReference>
<evidence type="ECO:0000313" key="4">
    <source>
        <dbReference type="EMBL" id="KAA8591365.1"/>
    </source>
</evidence>
<dbReference type="AlphaFoldDB" id="A0A5J5CAB9"/>
<feature type="compositionally biased region" description="Polar residues" evidence="1">
    <location>
        <begin position="112"/>
        <end position="123"/>
    </location>
</feature>
<dbReference type="Pfam" id="PF17733">
    <property type="entry name" value="KPWE_dom"/>
    <property type="match status" value="1"/>
</dbReference>
<feature type="compositionally biased region" description="Polar residues" evidence="1">
    <location>
        <begin position="71"/>
        <end position="81"/>
    </location>
</feature>
<evidence type="ECO:0000259" key="2">
    <source>
        <dbReference type="Pfam" id="PF17733"/>
    </source>
</evidence>
<dbReference type="Proteomes" id="UP000327493">
    <property type="component" value="Chromosome 7"/>
</dbReference>
<name>A0A5J5CAB9_9PERO</name>
<feature type="region of interest" description="Disordered" evidence="1">
    <location>
        <begin position="49"/>
        <end position="84"/>
    </location>
</feature>
<dbReference type="PANTHER" id="PTHR36855">
    <property type="entry name" value="CHROMOSOME 10, WHOLE GENOME SHOTGUN SEQUENCE"/>
    <property type="match status" value="1"/>
</dbReference>